<proteinExistence type="predicted"/>
<reference evidence="1" key="2">
    <citation type="journal article" date="2015" name="Genome Announc.">
        <title>Complete Genome Sequence of a Western Siberian Lymantria dispar Multiple Nucleopolyhedrovirus Isolate.</title>
        <authorList>
            <person name="Kabilov M.R."/>
            <person name="Martemyanov V.V."/>
            <person name="Tupikin A.E."/>
            <person name="Baturina O.A."/>
            <person name="Belousova I.A."/>
            <person name="Bondar A.A."/>
            <person name="Ilyinykh A.V."/>
        </authorList>
    </citation>
    <scope>NUCLEOTIDE SEQUENCE</scope>
    <source>
        <strain evidence="1">LdMNPV-27/2</strain>
    </source>
</reference>
<name>A0A0D3QW22_NPVLD</name>
<dbReference type="EMBL" id="KP027546">
    <property type="protein sequence ID" value="AJR20323.1"/>
    <property type="molecule type" value="Genomic_DNA"/>
</dbReference>
<accession>A0A0D3QW22</accession>
<evidence type="ECO:0000313" key="1">
    <source>
        <dbReference type="EMBL" id="AJR20323.1"/>
    </source>
</evidence>
<reference evidence="1" key="3">
    <citation type="submission" date="2016-04" db="EMBL/GenBank/DDBJ databases">
        <authorList>
            <person name="Evans L.H."/>
            <person name="Alamgir A."/>
            <person name="Owens N."/>
            <person name="Weber N.D."/>
            <person name="Virtaneva K."/>
            <person name="Barbian K."/>
            <person name="Babar A."/>
            <person name="Rosenke K."/>
        </authorList>
    </citation>
    <scope>NUCLEOTIDE SEQUENCE</scope>
    <source>
        <strain evidence="1">LdMNPV-27/2</strain>
    </source>
</reference>
<organismHost>
    <name type="scientific">Lepidoptera</name>
    <name type="common">moths &amp; butterflies</name>
    <dbReference type="NCBI Taxonomy" id="7088"/>
</organismHost>
<protein>
    <submittedName>
        <fullName evidence="1">Orf-47 protein</fullName>
    </submittedName>
</protein>
<organism evidence="1">
    <name type="scientific">Lymantria dispar multicapsid nuclear polyhedrosis virus</name>
    <name type="common">LdMNPV</name>
    <dbReference type="NCBI Taxonomy" id="10449"/>
    <lineage>
        <taxon>Viruses</taxon>
        <taxon>Viruses incertae sedis</taxon>
        <taxon>Naldaviricetes</taxon>
        <taxon>Lefavirales</taxon>
        <taxon>Baculoviridae</taxon>
        <taxon>Alphabaculovirus</taxon>
        <taxon>Alphabaculovirus lydisparis</taxon>
    </lineage>
</organism>
<sequence>MTSCCRDTRVHDIMLPSMLARRLVSLNKNKFCEHTSFASRLARRLATGGLDFKNYFACDKFISVLASRIVCVLAGRTNEPVA</sequence>
<reference evidence="1" key="1">
    <citation type="journal article" date="2015" name="Dokl. Biochem. Biophys.">
        <title>The enhancin gene: One of the genetic determinants of population variation in baculoviral virulence.</title>
        <authorList>
            <person name="Martemyanov V.V."/>
            <person name="Kabilov M.R."/>
            <person name="Tupikin A.E."/>
            <person name="Baturina O.A."/>
            <person name="Belousova I.A."/>
            <person name="Podgwaite J.D."/>
            <person name="Ilynykh A.V."/>
            <person name="Vlassov V.V."/>
        </authorList>
    </citation>
    <scope>NUCLEOTIDE SEQUENCE</scope>
    <source>
        <strain evidence="1">LdMNPV-27/2</strain>
    </source>
</reference>